<dbReference type="Proteomes" id="UP000179242">
    <property type="component" value="Unassembled WGS sequence"/>
</dbReference>
<name>A0A1F4U6Z9_UNCSA</name>
<dbReference type="EMBL" id="MEUJ01000003">
    <property type="protein sequence ID" value="OGC40649.1"/>
    <property type="molecule type" value="Genomic_DNA"/>
</dbReference>
<accession>A0A1F4U6Z9</accession>
<evidence type="ECO:0000313" key="1">
    <source>
        <dbReference type="EMBL" id="OGC40649.1"/>
    </source>
</evidence>
<dbReference type="AlphaFoldDB" id="A0A1F4U6Z9"/>
<reference evidence="1 2" key="1">
    <citation type="journal article" date="2016" name="Nat. Commun.">
        <title>Thousands of microbial genomes shed light on interconnected biogeochemical processes in an aquifer system.</title>
        <authorList>
            <person name="Anantharaman K."/>
            <person name="Brown C.T."/>
            <person name="Hug L.A."/>
            <person name="Sharon I."/>
            <person name="Castelle C.J."/>
            <person name="Probst A.J."/>
            <person name="Thomas B.C."/>
            <person name="Singh A."/>
            <person name="Wilkins M.J."/>
            <person name="Karaoz U."/>
            <person name="Brodie E.L."/>
            <person name="Williams K.H."/>
            <person name="Hubbard S.S."/>
            <person name="Banfield J.F."/>
        </authorList>
    </citation>
    <scope>NUCLEOTIDE SEQUENCE [LARGE SCALE GENOMIC DNA]</scope>
</reference>
<proteinExistence type="predicted"/>
<organism evidence="1 2">
    <name type="scientific">candidate division WOR-1 bacterium RIFOXYC2_FULL_46_14</name>
    <dbReference type="NCBI Taxonomy" id="1802587"/>
    <lineage>
        <taxon>Bacteria</taxon>
        <taxon>Bacillati</taxon>
        <taxon>Saganbacteria</taxon>
    </lineage>
</organism>
<evidence type="ECO:0000313" key="2">
    <source>
        <dbReference type="Proteomes" id="UP000179242"/>
    </source>
</evidence>
<comment type="caution">
    <text evidence="1">The sequence shown here is derived from an EMBL/GenBank/DDBJ whole genome shotgun (WGS) entry which is preliminary data.</text>
</comment>
<gene>
    <name evidence="1" type="ORF">A2438_06515</name>
</gene>
<sequence length="77" mass="8695">MDKEKLLKDIERFLEVYKILGPEAKAVFEAQLAPHLATLDQKTRELYRALLNSAQDGLSVVDTIANLEAQRQSGRPE</sequence>
<protein>
    <submittedName>
        <fullName evidence="1">Uncharacterized protein</fullName>
    </submittedName>
</protein>